<dbReference type="PANTHER" id="PTHR30204">
    <property type="entry name" value="REDOX-CYCLING DRUG-SENSING TRANSCRIPTIONAL ACTIVATOR SOXR"/>
    <property type="match status" value="1"/>
</dbReference>
<evidence type="ECO:0000256" key="1">
    <source>
        <dbReference type="ARBA" id="ARBA00022491"/>
    </source>
</evidence>
<dbReference type="GO" id="GO:0003700">
    <property type="term" value="F:DNA-binding transcription factor activity"/>
    <property type="evidence" value="ECO:0007669"/>
    <property type="project" value="InterPro"/>
</dbReference>
<proteinExistence type="predicted"/>
<keyword evidence="2" id="KW-0805">Transcription regulation</keyword>
<keyword evidence="3" id="KW-0238">DNA-binding</keyword>
<dbReference type="SUPFAM" id="SSF46955">
    <property type="entry name" value="Putative DNA-binding domain"/>
    <property type="match status" value="1"/>
</dbReference>
<evidence type="ECO:0000256" key="2">
    <source>
        <dbReference type="ARBA" id="ARBA00023015"/>
    </source>
</evidence>
<evidence type="ECO:0000256" key="4">
    <source>
        <dbReference type="ARBA" id="ARBA00023163"/>
    </source>
</evidence>
<sequence length="158" mass="18219">MAYQTEAFAKLTGVSARTLRYYHERGLLVPQLAKNGYREYTSAEADRLQLILLYRSLEFTLTEIEKLLTLPHEQLLKTLEHQRVVLQQRQAELATNLAKLDATLANQKGELIMTDQAKFEQFKQDAIKENDRQYGAEVIDNYCLLLHRKVIIPALTAL</sequence>
<name>A0A081BGZ5_9LACO</name>
<dbReference type="OrthoDB" id="9814833at2"/>
<evidence type="ECO:0000313" key="7">
    <source>
        <dbReference type="Proteomes" id="UP000028700"/>
    </source>
</evidence>
<gene>
    <name evidence="6" type="ORF">LOSG293_040590</name>
</gene>
<evidence type="ECO:0000313" key="6">
    <source>
        <dbReference type="EMBL" id="GAK47313.1"/>
    </source>
</evidence>
<keyword evidence="4" id="KW-0804">Transcription</keyword>
<dbReference type="GO" id="GO:0003677">
    <property type="term" value="F:DNA binding"/>
    <property type="evidence" value="ECO:0007669"/>
    <property type="project" value="UniProtKB-KW"/>
</dbReference>
<comment type="caution">
    <text evidence="6">The sequence shown here is derived from an EMBL/GenBank/DDBJ whole genome shotgun (WGS) entry which is preliminary data.</text>
</comment>
<feature type="domain" description="HTH merR-type" evidence="5">
    <location>
        <begin position="2"/>
        <end position="70"/>
    </location>
</feature>
<dbReference type="InterPro" id="IPR009061">
    <property type="entry name" value="DNA-bd_dom_put_sf"/>
</dbReference>
<dbReference type="STRING" id="1291743.LOSG293_040590"/>
<reference evidence="6" key="1">
    <citation type="journal article" date="2014" name="Genome Announc.">
        <title>Draft Genome Sequence of Lactobacillus oryzae Strain SG293T.</title>
        <authorList>
            <person name="Tanizawa Y."/>
            <person name="Fujisawa T."/>
            <person name="Mochizuki T."/>
            <person name="Kaminuma E."/>
            <person name="Nakamura Y."/>
            <person name="Tohno M."/>
        </authorList>
    </citation>
    <scope>NUCLEOTIDE SEQUENCE [LARGE SCALE GENOMIC DNA]</scope>
    <source>
        <strain evidence="6">SG293</strain>
    </source>
</reference>
<dbReference type="Pfam" id="PF13411">
    <property type="entry name" value="MerR_1"/>
    <property type="match status" value="1"/>
</dbReference>
<dbReference type="InterPro" id="IPR047057">
    <property type="entry name" value="MerR_fam"/>
</dbReference>
<dbReference type="PROSITE" id="PS50937">
    <property type="entry name" value="HTH_MERR_2"/>
    <property type="match status" value="1"/>
</dbReference>
<dbReference type="eggNOG" id="COG0789">
    <property type="taxonomic scope" value="Bacteria"/>
</dbReference>
<dbReference type="RefSeq" id="WP_051907169.1">
    <property type="nucleotide sequence ID" value="NZ_BBAZ01000004.1"/>
</dbReference>
<dbReference type="Proteomes" id="UP000028700">
    <property type="component" value="Unassembled WGS sequence"/>
</dbReference>
<dbReference type="EMBL" id="BBJM01000004">
    <property type="protein sequence ID" value="GAK47313.1"/>
    <property type="molecule type" value="Genomic_DNA"/>
</dbReference>
<keyword evidence="7" id="KW-1185">Reference proteome</keyword>
<protein>
    <submittedName>
        <fullName evidence="6">MerR family transcriptional regulator</fullName>
    </submittedName>
</protein>
<dbReference type="InterPro" id="IPR000551">
    <property type="entry name" value="MerR-type_HTH_dom"/>
</dbReference>
<dbReference type="SMART" id="SM00422">
    <property type="entry name" value="HTH_MERR"/>
    <property type="match status" value="1"/>
</dbReference>
<dbReference type="Gene3D" id="1.10.1660.10">
    <property type="match status" value="1"/>
</dbReference>
<keyword evidence="1" id="KW-0678">Repressor</keyword>
<evidence type="ECO:0000256" key="3">
    <source>
        <dbReference type="ARBA" id="ARBA00023125"/>
    </source>
</evidence>
<dbReference type="CDD" id="cd01106">
    <property type="entry name" value="HTH_TipAL-Mta"/>
    <property type="match status" value="1"/>
</dbReference>
<dbReference type="PANTHER" id="PTHR30204:SF69">
    <property type="entry name" value="MERR-FAMILY TRANSCRIPTIONAL REGULATOR"/>
    <property type="match status" value="1"/>
</dbReference>
<dbReference type="PRINTS" id="PR00040">
    <property type="entry name" value="HTHMERR"/>
</dbReference>
<organism evidence="6 7">
    <name type="scientific">Secundilactobacillus oryzae JCM 18671</name>
    <dbReference type="NCBI Taxonomy" id="1291743"/>
    <lineage>
        <taxon>Bacteria</taxon>
        <taxon>Bacillati</taxon>
        <taxon>Bacillota</taxon>
        <taxon>Bacilli</taxon>
        <taxon>Lactobacillales</taxon>
        <taxon>Lactobacillaceae</taxon>
        <taxon>Secundilactobacillus</taxon>
    </lineage>
</organism>
<evidence type="ECO:0000259" key="5">
    <source>
        <dbReference type="PROSITE" id="PS50937"/>
    </source>
</evidence>
<dbReference type="AlphaFoldDB" id="A0A081BGZ5"/>
<accession>A0A081BGZ5</accession>